<keyword evidence="2" id="KW-1185">Reference proteome</keyword>
<protein>
    <submittedName>
        <fullName evidence="1">Uncharacterized protein</fullName>
    </submittedName>
</protein>
<gene>
    <name evidence="1" type="ORF">BEH_26680</name>
</gene>
<dbReference type="Proteomes" id="UP000036202">
    <property type="component" value="Plasmid pbeh8"/>
</dbReference>
<sequence>MGLLRDNETKKQTVKDKTKNLFSELLDCDEDYAIKLIDWYLEKTKTNKKNIEETEIRKQIKALNGKTDQESADSRRKLYKNLNPTLPRNHPRTINKGDVLYVNYGQGYGAEISNGHYGVVLKRKGSNYLVAPLTKTQQPDAGNTMILRNLGLPAKGNQTVQIGYVNFGQVKFVHYRRLEKVRGTNKVVNVASQLQELLQKFNNIINS</sequence>
<dbReference type="EMBL" id="CP015330">
    <property type="protein sequence ID" value="AWG44367.1"/>
    <property type="molecule type" value="Genomic_DNA"/>
</dbReference>
<dbReference type="KEGG" id="beo:BEH_26680"/>
<name>A0A2S1LZX0_9BACI</name>
<keyword evidence="1" id="KW-0614">Plasmid</keyword>
<dbReference type="RefSeq" id="WP_046218601.1">
    <property type="nucleotide sequence ID" value="NZ_CP015330.1"/>
</dbReference>
<dbReference type="Gene3D" id="2.30.30.110">
    <property type="match status" value="1"/>
</dbReference>
<evidence type="ECO:0000313" key="1">
    <source>
        <dbReference type="EMBL" id="AWG44367.1"/>
    </source>
</evidence>
<geneLocation type="plasmid" evidence="2">
    <name>pbeh8</name>
</geneLocation>
<proteinExistence type="predicted"/>
<dbReference type="SUPFAM" id="SSF50118">
    <property type="entry name" value="Cell growth inhibitor/plasmid maintenance toxic component"/>
    <property type="match status" value="1"/>
</dbReference>
<dbReference type="InterPro" id="IPR011067">
    <property type="entry name" value="Plasmid_toxin/cell-grow_inhib"/>
</dbReference>
<reference evidence="1 2" key="1">
    <citation type="journal article" date="2015" name="PLoS ONE">
        <title>Genome Sequence of Bacillus endophyticus and Analysis of Its Companion Mechanism in the Ketogulonigenium vulgare-Bacillus Strain Consortium.</title>
        <authorList>
            <person name="Jia N."/>
            <person name="Du J."/>
            <person name="Ding M.Z."/>
            <person name="Gao F."/>
            <person name="Yuan Y.J."/>
        </authorList>
    </citation>
    <scope>NUCLEOTIDE SEQUENCE [LARGE SCALE GENOMIC DNA]</scope>
    <source>
        <strain evidence="1 2">Hbe603</strain>
        <plasmid evidence="2">pbeh8</plasmid>
    </source>
</reference>
<dbReference type="OrthoDB" id="2876793at2"/>
<accession>A0A2S1LZX0</accession>
<evidence type="ECO:0000313" key="2">
    <source>
        <dbReference type="Proteomes" id="UP000036202"/>
    </source>
</evidence>
<dbReference type="AlphaFoldDB" id="A0A2S1LZX0"/>
<organism evidence="1 2">
    <name type="scientific">Priestia filamentosa</name>
    <dbReference type="NCBI Taxonomy" id="1402861"/>
    <lineage>
        <taxon>Bacteria</taxon>
        <taxon>Bacillati</taxon>
        <taxon>Bacillota</taxon>
        <taxon>Bacilli</taxon>
        <taxon>Bacillales</taxon>
        <taxon>Bacillaceae</taxon>
        <taxon>Priestia</taxon>
    </lineage>
</organism>